<dbReference type="FunFam" id="1.10.275.60:FF:000001">
    <property type="entry name" value="Adenylosuccinate lyase"/>
    <property type="match status" value="1"/>
</dbReference>
<dbReference type="GO" id="GO:0070626">
    <property type="term" value="F:(S)-2-(5-amino-1-(5-phospho-D-ribosyl)imidazole-4-carboxamido) succinate lyase (fumarate-forming) activity"/>
    <property type="evidence" value="ECO:0007669"/>
    <property type="project" value="TreeGrafter"/>
</dbReference>
<dbReference type="InterPro" id="IPR000362">
    <property type="entry name" value="Fumarate_lyase_fam"/>
</dbReference>
<keyword evidence="1" id="KW-0028">Amino-acid biosynthesis</keyword>
<name>A0A4R1N1T8_9FIRM</name>
<dbReference type="GO" id="GO:0006189">
    <property type="term" value="P:'de novo' IMP biosynthetic process"/>
    <property type="evidence" value="ECO:0007669"/>
    <property type="project" value="UniProtKB-UniPathway"/>
</dbReference>
<sequence length="476" mass="54298">MNDTYSTPLGSRYSSKEMLYIFSPDKKFKTWRKLWIALAEAEKELGLDISEEQIKQLKAYQDEINYEEAIAKEKEVRHDVMAHVHAYGVQAPLAKPIIHLGATSCYVGDNTDVLIMMEALELVKTKVINVMDKMAKFALDYKDMPTLGFTHYQPAQLTTVGKRACLWLEDLWMDLSEIENLLSKKMLRGVKGTTGTQGSFLNLFNGDHEKVKQLDQLVAEKLNYKTTFPVTGQTYPRKLDSQVLNVLSLVAQSAYKFSNDLRLLQNLKEIEEPFEKNQIGSSAMAYKRNPMRSERISALARYVISTAMNPAITASTQWFERTLDDSANKRICIPESFLAIDAILDIYINVMDGLVVYPKVIQQRIMSELPFMATETILMEGVKRGGDRQELHEKIRVHSMEAAKQVKMEGKDNDLIERIIKDSAFNMTEEEIQSILKPENFVGRAPEQSEEFINQHIKPILKANKELLGRTAKLNV</sequence>
<dbReference type="CDD" id="cd03302">
    <property type="entry name" value="Adenylsuccinate_lyase_2"/>
    <property type="match status" value="1"/>
</dbReference>
<comment type="similarity">
    <text evidence="5">Belongs to the lyase 1 family. Adenylosuccinate lyase subfamily.</text>
</comment>
<dbReference type="Gene3D" id="1.10.40.30">
    <property type="entry name" value="Fumarase/aspartase (C-terminal domain)"/>
    <property type="match status" value="1"/>
</dbReference>
<accession>A0A4R1N1T8</accession>
<gene>
    <name evidence="7" type="ORF">EDC19_0366</name>
</gene>
<comment type="catalytic activity">
    <reaction evidence="5">
        <text>(2S)-2-[5-amino-1-(5-phospho-beta-D-ribosyl)imidazole-4-carboxamido]succinate = 5-amino-1-(5-phospho-beta-D-ribosyl)imidazole-4-carboxamide + fumarate</text>
        <dbReference type="Rhea" id="RHEA:23920"/>
        <dbReference type="ChEBI" id="CHEBI:29806"/>
        <dbReference type="ChEBI" id="CHEBI:58443"/>
        <dbReference type="ChEBI" id="CHEBI:58475"/>
        <dbReference type="EC" id="4.3.2.2"/>
    </reaction>
</comment>
<dbReference type="GO" id="GO:0005829">
    <property type="term" value="C:cytosol"/>
    <property type="evidence" value="ECO:0007669"/>
    <property type="project" value="TreeGrafter"/>
</dbReference>
<comment type="caution">
    <text evidence="7">The sequence shown here is derived from an EMBL/GenBank/DDBJ whole genome shotgun (WGS) entry which is preliminary data.</text>
</comment>
<dbReference type="AlphaFoldDB" id="A0A4R1N1T8"/>
<dbReference type="PRINTS" id="PR00149">
    <property type="entry name" value="FUMRATELYASE"/>
</dbReference>
<dbReference type="Pfam" id="PF10397">
    <property type="entry name" value="ADSL_C"/>
    <property type="match status" value="1"/>
</dbReference>
<dbReference type="Pfam" id="PF00206">
    <property type="entry name" value="Lyase_1"/>
    <property type="match status" value="1"/>
</dbReference>
<feature type="domain" description="Adenylosuccinate lyase C-terminal" evidence="6">
    <location>
        <begin position="369"/>
        <end position="453"/>
    </location>
</feature>
<dbReference type="SMART" id="SM00998">
    <property type="entry name" value="ADSL_C"/>
    <property type="match status" value="1"/>
</dbReference>
<dbReference type="Gene3D" id="1.10.275.60">
    <property type="match status" value="1"/>
</dbReference>
<dbReference type="NCBIfam" id="TIGR00928">
    <property type="entry name" value="purB"/>
    <property type="match status" value="1"/>
</dbReference>
<dbReference type="Gene3D" id="1.20.200.10">
    <property type="entry name" value="Fumarase/aspartase (Central domain)"/>
    <property type="match status" value="1"/>
</dbReference>
<dbReference type="EMBL" id="SMGQ01000011">
    <property type="protein sequence ID" value="TCK97964.1"/>
    <property type="molecule type" value="Genomic_DNA"/>
</dbReference>
<dbReference type="InterPro" id="IPR020557">
    <property type="entry name" value="Fumarate_lyase_CS"/>
</dbReference>
<evidence type="ECO:0000256" key="1">
    <source>
        <dbReference type="ARBA" id="ARBA00022605"/>
    </source>
</evidence>
<dbReference type="GO" id="GO:0004018">
    <property type="term" value="F:N6-(1,2-dicarboxyethyl)AMP AMP-lyase (fumarate-forming) activity"/>
    <property type="evidence" value="ECO:0007669"/>
    <property type="project" value="UniProtKB-UniRule"/>
</dbReference>
<dbReference type="InterPro" id="IPR022761">
    <property type="entry name" value="Fumarate_lyase_N"/>
</dbReference>
<dbReference type="GO" id="GO:0044208">
    <property type="term" value="P:'de novo' AMP biosynthetic process"/>
    <property type="evidence" value="ECO:0007669"/>
    <property type="project" value="UniProtKB-UniPathway"/>
</dbReference>
<protein>
    <recommendedName>
        <fullName evidence="4 5">Adenylosuccinate lyase</fullName>
        <shortName evidence="5">ASL</shortName>
        <ecNumber evidence="4 5">4.3.2.2</ecNumber>
    </recommendedName>
    <alternativeName>
        <fullName evidence="5">Adenylosuccinase</fullName>
    </alternativeName>
</protein>
<comment type="pathway">
    <text evidence="5">Purine metabolism; IMP biosynthesis via de novo pathway; 5-amino-1-(5-phospho-D-ribosyl)imidazole-4-carboxamide from 5-amino-1-(5-phospho-D-ribosyl)imidazole-4-carboxylate: step 2/2.</text>
</comment>
<evidence type="ECO:0000259" key="6">
    <source>
        <dbReference type="SMART" id="SM00998"/>
    </source>
</evidence>
<organism evidence="7 8">
    <name type="scientific">Natranaerovirga hydrolytica</name>
    <dbReference type="NCBI Taxonomy" id="680378"/>
    <lineage>
        <taxon>Bacteria</taxon>
        <taxon>Bacillati</taxon>
        <taxon>Bacillota</taxon>
        <taxon>Clostridia</taxon>
        <taxon>Lachnospirales</taxon>
        <taxon>Natranaerovirgaceae</taxon>
        <taxon>Natranaerovirga</taxon>
    </lineage>
</organism>
<dbReference type="PANTHER" id="PTHR43172:SF1">
    <property type="entry name" value="ADENYLOSUCCINATE LYASE"/>
    <property type="match status" value="1"/>
</dbReference>
<keyword evidence="3 5" id="KW-0456">Lyase</keyword>
<keyword evidence="8" id="KW-1185">Reference proteome</keyword>
<dbReference type="UniPathway" id="UPA00074">
    <property type="reaction ID" value="UER00132"/>
</dbReference>
<dbReference type="SUPFAM" id="SSF48557">
    <property type="entry name" value="L-aspartase-like"/>
    <property type="match status" value="1"/>
</dbReference>
<evidence type="ECO:0000256" key="4">
    <source>
        <dbReference type="NCBIfam" id="TIGR00928"/>
    </source>
</evidence>
<comment type="catalytic activity">
    <reaction evidence="5">
        <text>N(6)-(1,2-dicarboxyethyl)-AMP = fumarate + AMP</text>
        <dbReference type="Rhea" id="RHEA:16853"/>
        <dbReference type="ChEBI" id="CHEBI:29806"/>
        <dbReference type="ChEBI" id="CHEBI:57567"/>
        <dbReference type="ChEBI" id="CHEBI:456215"/>
        <dbReference type="EC" id="4.3.2.2"/>
    </reaction>
</comment>
<evidence type="ECO:0000256" key="2">
    <source>
        <dbReference type="ARBA" id="ARBA00022755"/>
    </source>
</evidence>
<dbReference type="UniPathway" id="UPA00075">
    <property type="reaction ID" value="UER00336"/>
</dbReference>
<dbReference type="OrthoDB" id="9768878at2"/>
<dbReference type="PANTHER" id="PTHR43172">
    <property type="entry name" value="ADENYLOSUCCINATE LYASE"/>
    <property type="match status" value="1"/>
</dbReference>
<dbReference type="InterPro" id="IPR019468">
    <property type="entry name" value="AdenyloSucc_lyase_C"/>
</dbReference>
<evidence type="ECO:0000256" key="5">
    <source>
        <dbReference type="RuleBase" id="RU361172"/>
    </source>
</evidence>
<reference evidence="7 8" key="1">
    <citation type="submission" date="2019-03" db="EMBL/GenBank/DDBJ databases">
        <title>Genomic Encyclopedia of Type Strains, Phase IV (KMG-IV): sequencing the most valuable type-strain genomes for metagenomic binning, comparative biology and taxonomic classification.</title>
        <authorList>
            <person name="Goeker M."/>
        </authorList>
    </citation>
    <scope>NUCLEOTIDE SEQUENCE [LARGE SCALE GENOMIC DNA]</scope>
    <source>
        <strain evidence="7 8">DSM 24176</strain>
    </source>
</reference>
<evidence type="ECO:0000313" key="8">
    <source>
        <dbReference type="Proteomes" id="UP000294545"/>
    </source>
</evidence>
<evidence type="ECO:0000313" key="7">
    <source>
        <dbReference type="EMBL" id="TCK97964.1"/>
    </source>
</evidence>
<dbReference type="RefSeq" id="WP_132279650.1">
    <property type="nucleotide sequence ID" value="NZ_SMGQ01000011.1"/>
</dbReference>
<keyword evidence="2 5" id="KW-0658">Purine biosynthesis</keyword>
<evidence type="ECO:0000256" key="3">
    <source>
        <dbReference type="ARBA" id="ARBA00023239"/>
    </source>
</evidence>
<dbReference type="PROSITE" id="PS00163">
    <property type="entry name" value="FUMARATE_LYASES"/>
    <property type="match status" value="1"/>
</dbReference>
<dbReference type="GO" id="GO:0008652">
    <property type="term" value="P:amino acid biosynthetic process"/>
    <property type="evidence" value="ECO:0007669"/>
    <property type="project" value="UniProtKB-KW"/>
</dbReference>
<dbReference type="InterPro" id="IPR008948">
    <property type="entry name" value="L-Aspartase-like"/>
</dbReference>
<proteinExistence type="inferred from homology"/>
<dbReference type="InterPro" id="IPR004769">
    <property type="entry name" value="Pur_lyase"/>
</dbReference>
<comment type="pathway">
    <text evidence="5">Purine metabolism; AMP biosynthesis via de novo pathway; AMP from IMP: step 2/2.</text>
</comment>
<dbReference type="Proteomes" id="UP000294545">
    <property type="component" value="Unassembled WGS sequence"/>
</dbReference>
<dbReference type="EC" id="4.3.2.2" evidence="4 5"/>